<organism evidence="12 13">
    <name type="scientific">Polypedilum vanderplanki</name>
    <name type="common">Sleeping chironomid midge</name>
    <dbReference type="NCBI Taxonomy" id="319348"/>
    <lineage>
        <taxon>Eukaryota</taxon>
        <taxon>Metazoa</taxon>
        <taxon>Ecdysozoa</taxon>
        <taxon>Arthropoda</taxon>
        <taxon>Hexapoda</taxon>
        <taxon>Insecta</taxon>
        <taxon>Pterygota</taxon>
        <taxon>Neoptera</taxon>
        <taxon>Endopterygota</taxon>
        <taxon>Diptera</taxon>
        <taxon>Nematocera</taxon>
        <taxon>Chironomoidea</taxon>
        <taxon>Chironomidae</taxon>
        <taxon>Chironominae</taxon>
        <taxon>Polypedilum</taxon>
        <taxon>Polypedilum</taxon>
    </lineage>
</organism>
<gene>
    <name evidence="12" type="ORF">PVAND_010104</name>
</gene>
<feature type="domain" description="Peptidase M16 middle/third" evidence="10">
    <location>
        <begin position="395"/>
        <end position="657"/>
    </location>
</feature>
<dbReference type="Pfam" id="PF22456">
    <property type="entry name" value="PqqF-like_C_4"/>
    <property type="match status" value="1"/>
</dbReference>
<dbReference type="InterPro" id="IPR032632">
    <property type="entry name" value="Peptidase_M16_M"/>
</dbReference>
<comment type="caution">
    <text evidence="12">The sequence shown here is derived from an EMBL/GenBank/DDBJ whole genome shotgun (WGS) entry which is preliminary data.</text>
</comment>
<keyword evidence="13" id="KW-1185">Reference proteome</keyword>
<dbReference type="SUPFAM" id="SSF63411">
    <property type="entry name" value="LuxS/MPP-like metallohydrolase"/>
    <property type="match status" value="4"/>
</dbReference>
<dbReference type="GO" id="GO:0004222">
    <property type="term" value="F:metalloendopeptidase activity"/>
    <property type="evidence" value="ECO:0007669"/>
    <property type="project" value="UniProtKB-ARBA"/>
</dbReference>
<keyword evidence="5" id="KW-0378">Hydrolase</keyword>
<dbReference type="FunFam" id="3.30.830.10:FF:000012">
    <property type="entry name" value="Protease 3"/>
    <property type="match status" value="1"/>
</dbReference>
<dbReference type="InterPro" id="IPR054734">
    <property type="entry name" value="PqqF-like_C_4"/>
</dbReference>
<dbReference type="Gene3D" id="3.30.830.10">
    <property type="entry name" value="Metalloenzyme, LuxS/M16 peptidase-like"/>
    <property type="match status" value="4"/>
</dbReference>
<dbReference type="EMBL" id="JADBJN010000001">
    <property type="protein sequence ID" value="KAG5680610.1"/>
    <property type="molecule type" value="Genomic_DNA"/>
</dbReference>
<keyword evidence="6" id="KW-0862">Zinc</keyword>
<evidence type="ECO:0000259" key="11">
    <source>
        <dbReference type="Pfam" id="PF22456"/>
    </source>
</evidence>
<comment type="cofactor">
    <cofactor evidence="1">
        <name>Zn(2+)</name>
        <dbReference type="ChEBI" id="CHEBI:29105"/>
    </cofactor>
</comment>
<evidence type="ECO:0000256" key="7">
    <source>
        <dbReference type="ARBA" id="ARBA00023049"/>
    </source>
</evidence>
<dbReference type="OrthoDB" id="952271at2759"/>
<proteinExistence type="inferred from homology"/>
<evidence type="ECO:0000256" key="6">
    <source>
        <dbReference type="ARBA" id="ARBA00022833"/>
    </source>
</evidence>
<reference evidence="12" key="1">
    <citation type="submission" date="2021-03" db="EMBL/GenBank/DDBJ databases">
        <title>Chromosome level genome of the anhydrobiotic midge Polypedilum vanderplanki.</title>
        <authorList>
            <person name="Yoshida Y."/>
            <person name="Kikawada T."/>
            <person name="Gusev O."/>
        </authorList>
    </citation>
    <scope>NUCLEOTIDE SEQUENCE</scope>
    <source>
        <strain evidence="12">NIAS01</strain>
        <tissue evidence="12">Whole body or cell culture</tissue>
    </source>
</reference>
<feature type="domain" description="Peptidase M16 C-terminal" evidence="9">
    <location>
        <begin position="203"/>
        <end position="379"/>
    </location>
</feature>
<dbReference type="Pfam" id="PF05193">
    <property type="entry name" value="Peptidase_M16_C"/>
    <property type="match status" value="1"/>
</dbReference>
<evidence type="ECO:0000256" key="2">
    <source>
        <dbReference type="ARBA" id="ARBA00007261"/>
    </source>
</evidence>
<evidence type="ECO:0000256" key="5">
    <source>
        <dbReference type="ARBA" id="ARBA00022801"/>
    </source>
</evidence>
<dbReference type="InterPro" id="IPR007863">
    <property type="entry name" value="Peptidase_M16_C"/>
</dbReference>
<dbReference type="InterPro" id="IPR011249">
    <property type="entry name" value="Metalloenz_LuxS/M16"/>
</dbReference>
<dbReference type="PANTHER" id="PTHR43690:SF18">
    <property type="entry name" value="INSULIN-DEGRADING ENZYME-RELATED"/>
    <property type="match status" value="1"/>
</dbReference>
<evidence type="ECO:0000256" key="4">
    <source>
        <dbReference type="ARBA" id="ARBA00022723"/>
    </source>
</evidence>
<name>A0A9J6CER2_POLVA</name>
<feature type="domain" description="Peptidase M16 N-terminal" evidence="8">
    <location>
        <begin position="43"/>
        <end position="161"/>
    </location>
</feature>
<evidence type="ECO:0000259" key="10">
    <source>
        <dbReference type="Pfam" id="PF16187"/>
    </source>
</evidence>
<dbReference type="GO" id="GO:0046872">
    <property type="term" value="F:metal ion binding"/>
    <property type="evidence" value="ECO:0007669"/>
    <property type="project" value="UniProtKB-KW"/>
</dbReference>
<evidence type="ECO:0000256" key="3">
    <source>
        <dbReference type="ARBA" id="ARBA00022670"/>
    </source>
</evidence>
<protein>
    <recommendedName>
        <fullName evidence="14">Insulin-degrading enzyme</fullName>
    </recommendedName>
</protein>
<keyword evidence="3" id="KW-0645">Protease</keyword>
<comment type="similarity">
    <text evidence="2">Belongs to the peptidase M16 family.</text>
</comment>
<accession>A0A9J6CER2</accession>
<dbReference type="InterPro" id="IPR011765">
    <property type="entry name" value="Pept_M16_N"/>
</dbReference>
<dbReference type="InterPro" id="IPR050626">
    <property type="entry name" value="Peptidase_M16"/>
</dbReference>
<evidence type="ECO:0000313" key="12">
    <source>
        <dbReference type="EMBL" id="KAG5680610.1"/>
    </source>
</evidence>
<feature type="domain" description="Coenzyme PQQ synthesis protein F-like C-terminal lobe" evidence="11">
    <location>
        <begin position="780"/>
        <end position="880"/>
    </location>
</feature>
<evidence type="ECO:0000256" key="1">
    <source>
        <dbReference type="ARBA" id="ARBA00001947"/>
    </source>
</evidence>
<keyword evidence="4" id="KW-0479">Metal-binding</keyword>
<dbReference type="Pfam" id="PF16187">
    <property type="entry name" value="Peptidase_M16_M"/>
    <property type="match status" value="1"/>
</dbReference>
<evidence type="ECO:0000313" key="13">
    <source>
        <dbReference type="Proteomes" id="UP001107558"/>
    </source>
</evidence>
<dbReference type="GO" id="GO:0006508">
    <property type="term" value="P:proteolysis"/>
    <property type="evidence" value="ECO:0007669"/>
    <property type="project" value="UniProtKB-KW"/>
</dbReference>
<evidence type="ECO:0008006" key="14">
    <source>
        <dbReference type="Google" id="ProtNLM"/>
    </source>
</evidence>
<sequence>MNKVEILETPIKSEGDKKEYRLIKLKNGLKALLIKTFTDVDKTDPDENCASASLMVSIGSFHEPREIGGLAHFLEHMIFMGNRKYPEESGFNDFVTANRGRRNAMTSDEFTLYFFDSFEEAFPEALDRFANMFISPLLSKNAMQREREAVDSEYQMAISNEGARILSIFKLLIKDTHPASQFDFGNLRTLKDEISDDDLHAALLEFFKLYVANKMCVCVQSKRSLDEIQALVIEKFSDIPSDSDVPYVMPTTEFNFDKLIKPQFYEKIFYVKPKIAKKGIVITWVLPQQITNNQCKPLNHISKIFENSGEGGIASWLKEQNLTINFNMHSESEGIGFNHNFSIARLVMELTDHGMENIEMILKAIFSYLLMLKETPVEEHRRIFEAEQKSAEISFKYHQESSPITNVRNYGTNFLYNDDIDLLRTSLTPQFSEHAITEVINHMNELRFNLLFLSEKYENYTKKESYFDTEYDELDFPEAYKKLWYNRKLNEAFFLPKPNPFEANNYEIKVNEEESPKYPVKILDNESFEVWHKLDNKFLLPKVDIEIELFAPKHLNSAYNYLLFTIFKNMFRFHVRKKFSQAFEAQLSGYLSLGRTGARLSFSGYSDKIELFIELFLKEIKNVNEIVNESTFELFKNEQKEDFISSLKNIRNLGGEYQGKVLMNKFHLDYDMYKLIDQISHEDVARIVPKVLKHLKFKVLAMGNLTRDETLRIANLLDKNFDYQPHEETFEVRRRGYQLPLGVNVMRIKSFMKDDDNSYIKSYYQIGQKTKKNFNMGKILKRLTDPKVYDILRSKWQLGYAVGCSLETYGGVMGFSFIVMSQEHKHKFTEVHKKIIEFVSILTTAVEELTDDEFEKLKEAQIKELQNDVLSLGEESGRYWDEIVSEYYVFNKNEIYVDVTRELTKTEFQEFYRSFMSPENQRSICFQVIGINESNDQNTDSNNDELNLEFVSEKYSEHNIITDIEAFQRDLYLYPELKSID</sequence>
<dbReference type="Pfam" id="PF00675">
    <property type="entry name" value="Peptidase_M16"/>
    <property type="match status" value="1"/>
</dbReference>
<evidence type="ECO:0000259" key="8">
    <source>
        <dbReference type="Pfam" id="PF00675"/>
    </source>
</evidence>
<keyword evidence="7" id="KW-0482">Metalloprotease</keyword>
<dbReference type="AlphaFoldDB" id="A0A9J6CER2"/>
<evidence type="ECO:0000259" key="9">
    <source>
        <dbReference type="Pfam" id="PF05193"/>
    </source>
</evidence>
<dbReference type="Proteomes" id="UP001107558">
    <property type="component" value="Chromosome 1"/>
</dbReference>
<dbReference type="PANTHER" id="PTHR43690">
    <property type="entry name" value="NARDILYSIN"/>
    <property type="match status" value="1"/>
</dbReference>